<dbReference type="PROSITE" id="PS50089">
    <property type="entry name" value="ZF_RING_2"/>
    <property type="match status" value="1"/>
</dbReference>
<keyword evidence="10" id="KW-1133">Transmembrane helix</keyword>
<dbReference type="EC" id="2.3.2.27" evidence="3"/>
<evidence type="ECO:0000256" key="3">
    <source>
        <dbReference type="ARBA" id="ARBA00012483"/>
    </source>
</evidence>
<comment type="catalytic activity">
    <reaction evidence="1">
        <text>S-ubiquitinyl-[E2 ubiquitin-conjugating enzyme]-L-cysteine + [acceptor protein]-L-lysine = [E2 ubiquitin-conjugating enzyme]-L-cysteine + N(6)-ubiquitinyl-[acceptor protein]-L-lysine.</text>
        <dbReference type="EC" id="2.3.2.27"/>
    </reaction>
</comment>
<evidence type="ECO:0000259" key="11">
    <source>
        <dbReference type="PROSITE" id="PS50089"/>
    </source>
</evidence>
<organism evidence="12 13">
    <name type="scientific">Rubroshorea leprosula</name>
    <dbReference type="NCBI Taxonomy" id="152421"/>
    <lineage>
        <taxon>Eukaryota</taxon>
        <taxon>Viridiplantae</taxon>
        <taxon>Streptophyta</taxon>
        <taxon>Embryophyta</taxon>
        <taxon>Tracheophyta</taxon>
        <taxon>Spermatophyta</taxon>
        <taxon>Magnoliopsida</taxon>
        <taxon>eudicotyledons</taxon>
        <taxon>Gunneridae</taxon>
        <taxon>Pentapetalae</taxon>
        <taxon>rosids</taxon>
        <taxon>malvids</taxon>
        <taxon>Malvales</taxon>
        <taxon>Dipterocarpaceae</taxon>
        <taxon>Rubroshorea</taxon>
    </lineage>
</organism>
<accession>A0AAV5MTA5</accession>
<dbReference type="Pfam" id="PF13639">
    <property type="entry name" value="zf-RING_2"/>
    <property type="match status" value="1"/>
</dbReference>
<keyword evidence="10" id="KW-0812">Transmembrane</keyword>
<evidence type="ECO:0000256" key="2">
    <source>
        <dbReference type="ARBA" id="ARBA00004906"/>
    </source>
</evidence>
<evidence type="ECO:0000256" key="6">
    <source>
        <dbReference type="ARBA" id="ARBA00022786"/>
    </source>
</evidence>
<dbReference type="SUPFAM" id="SSF57850">
    <property type="entry name" value="RING/U-box"/>
    <property type="match status" value="1"/>
</dbReference>
<evidence type="ECO:0000256" key="10">
    <source>
        <dbReference type="SAM" id="Phobius"/>
    </source>
</evidence>
<keyword evidence="5 9" id="KW-0863">Zinc-finger</keyword>
<name>A0AAV5MTA5_9ROSI</name>
<keyword evidence="13" id="KW-1185">Reference proteome</keyword>
<dbReference type="InterPro" id="IPR053238">
    <property type="entry name" value="RING-H2_zinc_finger"/>
</dbReference>
<dbReference type="GO" id="GO:0008270">
    <property type="term" value="F:zinc ion binding"/>
    <property type="evidence" value="ECO:0007669"/>
    <property type="project" value="UniProtKB-KW"/>
</dbReference>
<comment type="similarity">
    <text evidence="8">Belongs to the RING-type zinc finger family. ATL subfamily.</text>
</comment>
<evidence type="ECO:0000256" key="7">
    <source>
        <dbReference type="ARBA" id="ARBA00022833"/>
    </source>
</evidence>
<protein>
    <recommendedName>
        <fullName evidence="3">RING-type E3 ubiquitin transferase</fullName>
        <ecNumber evidence="3">2.3.2.27</ecNumber>
    </recommendedName>
</protein>
<evidence type="ECO:0000256" key="8">
    <source>
        <dbReference type="ARBA" id="ARBA00024209"/>
    </source>
</evidence>
<evidence type="ECO:0000256" key="5">
    <source>
        <dbReference type="ARBA" id="ARBA00022771"/>
    </source>
</evidence>
<evidence type="ECO:0000256" key="1">
    <source>
        <dbReference type="ARBA" id="ARBA00000900"/>
    </source>
</evidence>
<dbReference type="AlphaFoldDB" id="A0AAV5MTA5"/>
<feature type="transmembrane region" description="Helical" evidence="10">
    <location>
        <begin position="32"/>
        <end position="52"/>
    </location>
</feature>
<dbReference type="Gene3D" id="3.30.40.10">
    <property type="entry name" value="Zinc/RING finger domain, C3HC4 (zinc finger)"/>
    <property type="match status" value="1"/>
</dbReference>
<keyword evidence="6" id="KW-0833">Ubl conjugation pathway</keyword>
<keyword evidence="10" id="KW-0472">Membrane</keyword>
<evidence type="ECO:0000256" key="4">
    <source>
        <dbReference type="ARBA" id="ARBA00022723"/>
    </source>
</evidence>
<evidence type="ECO:0000313" key="13">
    <source>
        <dbReference type="Proteomes" id="UP001054252"/>
    </source>
</evidence>
<keyword evidence="4" id="KW-0479">Metal-binding</keyword>
<comment type="caution">
    <text evidence="12">The sequence shown here is derived from an EMBL/GenBank/DDBJ whole genome shotgun (WGS) entry which is preliminary data.</text>
</comment>
<feature type="domain" description="RING-type" evidence="11">
    <location>
        <begin position="103"/>
        <end position="145"/>
    </location>
</feature>
<keyword evidence="7" id="KW-0862">Zinc</keyword>
<dbReference type="PANTHER" id="PTHR14155:SF632">
    <property type="entry name" value="RING-H2 FINGER PROTEIN ATL17-RELATED"/>
    <property type="match status" value="1"/>
</dbReference>
<gene>
    <name evidence="12" type="ORF">SLEP1_g58412</name>
</gene>
<dbReference type="CDD" id="cd16461">
    <property type="entry name" value="RING-H2_EL5-like"/>
    <property type="match status" value="1"/>
</dbReference>
<comment type="pathway">
    <text evidence="2">Protein modification; protein ubiquitination.</text>
</comment>
<dbReference type="EMBL" id="BPVZ01000540">
    <property type="protein sequence ID" value="GKV51787.1"/>
    <property type="molecule type" value="Genomic_DNA"/>
</dbReference>
<dbReference type="InterPro" id="IPR001841">
    <property type="entry name" value="Znf_RING"/>
</dbReference>
<proteinExistence type="inferred from homology"/>
<dbReference type="InterPro" id="IPR013083">
    <property type="entry name" value="Znf_RING/FYVE/PHD"/>
</dbReference>
<sequence>MASSKESEESEAFHWHFPELEDIHFEIHGKTLYYFIALFIVVLLLSLLVIYWRWFRRCHRDNPTVTSHAPTPPRPQPRGLDPAAIRALPVTLVTNAAVPETDCSICLVKFEDGDKVKVLPQCQHLYHSECVDQWLSTESSCPLCRSSIQIDSDLPQIITQ</sequence>
<dbReference type="SMART" id="SM00184">
    <property type="entry name" value="RING"/>
    <property type="match status" value="1"/>
</dbReference>
<dbReference type="Proteomes" id="UP001054252">
    <property type="component" value="Unassembled WGS sequence"/>
</dbReference>
<dbReference type="GO" id="GO:0061630">
    <property type="term" value="F:ubiquitin protein ligase activity"/>
    <property type="evidence" value="ECO:0007669"/>
    <property type="project" value="UniProtKB-EC"/>
</dbReference>
<dbReference type="PANTHER" id="PTHR14155">
    <property type="entry name" value="RING FINGER DOMAIN-CONTAINING"/>
    <property type="match status" value="1"/>
</dbReference>
<reference evidence="12 13" key="1">
    <citation type="journal article" date="2021" name="Commun. Biol.">
        <title>The genome of Shorea leprosula (Dipterocarpaceae) highlights the ecological relevance of drought in aseasonal tropical rainforests.</title>
        <authorList>
            <person name="Ng K.K.S."/>
            <person name="Kobayashi M.J."/>
            <person name="Fawcett J.A."/>
            <person name="Hatakeyama M."/>
            <person name="Paape T."/>
            <person name="Ng C.H."/>
            <person name="Ang C.C."/>
            <person name="Tnah L.H."/>
            <person name="Lee C.T."/>
            <person name="Nishiyama T."/>
            <person name="Sese J."/>
            <person name="O'Brien M.J."/>
            <person name="Copetti D."/>
            <person name="Mohd Noor M.I."/>
            <person name="Ong R.C."/>
            <person name="Putra M."/>
            <person name="Sireger I.Z."/>
            <person name="Indrioko S."/>
            <person name="Kosugi Y."/>
            <person name="Izuno A."/>
            <person name="Isagi Y."/>
            <person name="Lee S.L."/>
            <person name="Shimizu K.K."/>
        </authorList>
    </citation>
    <scope>NUCLEOTIDE SEQUENCE [LARGE SCALE GENOMIC DNA]</scope>
    <source>
        <strain evidence="12">214</strain>
    </source>
</reference>
<evidence type="ECO:0000313" key="12">
    <source>
        <dbReference type="EMBL" id="GKV51787.1"/>
    </source>
</evidence>
<evidence type="ECO:0000256" key="9">
    <source>
        <dbReference type="PROSITE-ProRule" id="PRU00175"/>
    </source>
</evidence>